<feature type="transmembrane region" description="Helical" evidence="14">
    <location>
        <begin position="892"/>
        <end position="918"/>
    </location>
</feature>
<dbReference type="SUPFAM" id="SSF55874">
    <property type="entry name" value="ATPase domain of HSP90 chaperone/DNA topoisomerase II/histidine kinase"/>
    <property type="match status" value="1"/>
</dbReference>
<dbReference type="Proteomes" id="UP001183226">
    <property type="component" value="Unassembled WGS sequence"/>
</dbReference>
<dbReference type="Gene3D" id="3.30.565.10">
    <property type="entry name" value="Histidine kinase-like ATPase, C-terminal domain"/>
    <property type="match status" value="1"/>
</dbReference>
<evidence type="ECO:0000256" key="2">
    <source>
        <dbReference type="ARBA" id="ARBA00004651"/>
    </source>
</evidence>
<evidence type="ECO:0000256" key="9">
    <source>
        <dbReference type="ARBA" id="ARBA00022777"/>
    </source>
</evidence>
<comment type="similarity">
    <text evidence="3">Belongs to the resistance-nodulation-cell division (RND) (TC 2.A.6) family. MmpL subfamily.</text>
</comment>
<evidence type="ECO:0000256" key="10">
    <source>
        <dbReference type="ARBA" id="ARBA00022989"/>
    </source>
</evidence>
<dbReference type="InterPro" id="IPR004869">
    <property type="entry name" value="MMPL_dom"/>
</dbReference>
<feature type="transmembrane region" description="Helical" evidence="14">
    <location>
        <begin position="12"/>
        <end position="37"/>
    </location>
</feature>
<feature type="transmembrane region" description="Helical" evidence="14">
    <location>
        <begin position="819"/>
        <end position="839"/>
    </location>
</feature>
<dbReference type="InterPro" id="IPR005467">
    <property type="entry name" value="His_kinase_dom"/>
</dbReference>
<evidence type="ECO:0000256" key="11">
    <source>
        <dbReference type="ARBA" id="ARBA00023012"/>
    </source>
</evidence>
<feature type="region of interest" description="Disordered" evidence="13">
    <location>
        <begin position="466"/>
        <end position="511"/>
    </location>
</feature>
<dbReference type="SMART" id="SM00304">
    <property type="entry name" value="HAMP"/>
    <property type="match status" value="1"/>
</dbReference>
<accession>A0ABU2KQB2</accession>
<dbReference type="Pfam" id="PF00672">
    <property type="entry name" value="HAMP"/>
    <property type="match status" value="1"/>
</dbReference>
<dbReference type="InterPro" id="IPR050545">
    <property type="entry name" value="Mycobact_MmpL"/>
</dbReference>
<evidence type="ECO:0000256" key="4">
    <source>
        <dbReference type="ARBA" id="ARBA00012438"/>
    </source>
</evidence>
<dbReference type="SUPFAM" id="SSF82866">
    <property type="entry name" value="Multidrug efflux transporter AcrB transmembrane domain"/>
    <property type="match status" value="2"/>
</dbReference>
<dbReference type="InterPro" id="IPR000731">
    <property type="entry name" value="SSD"/>
</dbReference>
<dbReference type="InterPro" id="IPR003661">
    <property type="entry name" value="HisK_dim/P_dom"/>
</dbReference>
<evidence type="ECO:0000313" key="19">
    <source>
        <dbReference type="Proteomes" id="UP001183226"/>
    </source>
</evidence>
<comment type="catalytic activity">
    <reaction evidence="1">
        <text>ATP + protein L-histidine = ADP + protein N-phospho-L-histidine.</text>
        <dbReference type="EC" id="2.7.13.3"/>
    </reaction>
</comment>
<feature type="transmembrane region" description="Helical" evidence="14">
    <location>
        <begin position="793"/>
        <end position="813"/>
    </location>
</feature>
<dbReference type="InterPro" id="IPR036097">
    <property type="entry name" value="HisK_dim/P_sf"/>
</dbReference>
<sequence>MRRPVRIRTLTGRMVAVNAVLMALALVVVAVFSAAFLRTYLLDRLDERIEIAAEFARARQADIFAGDPAALVEQVRAPSDFVVEFSEGGAPGTPGSSVHRIQGSGPVLLRDIDVSSAPDGPFTVHRDGADYRVALVHVPSYDTIALIGEPMAPVDETVKRLVAVEAACGAMMLLVALAAGAAVIRRGLRPLGDVVDTAEAIAGGDMERRVPLPGARDADEARRLTRSINRMLTGLRSALRAREASEERLRRFVSDASHELRTPLTSIRGYLQMVSQGVVDVAERPDVITRSQQESDRMAAIVDDLLYLARLDERPAPRREVVELARVVADSVADARAAQPEREWRADIAAEGLVLGDEQELRQAVANALANVRVHTPATSPARASLRRVGGRVVLEIADAGPGVDEETAQFVFERFYRGSPSPRPGSGLGLPIVRAVMRAHGGDAGFTSSPEAGTTLRLEFAPVEGLGSAGEGRPRDDGLTAGGGLTSDSHPLRDASSSGPDEVVADDQARTRGSASMARLLYRLGGFAFRRRWLVVAVWAVVLIAALGAAVQFRAPMDDTFSIPGTESDQATDLMETRFDGRGGTATAVLRAPGGADVVDDEAYADAVRETAAELEDVEGVDAVNGPHQALDDARQEYREGIAEATDEARETAREQVEGQIPPGTPDRDRLIADALPEAQEQAVQKVEEQAPGFDEDEVVEKIPQFSDDRTTVMLNVQLSQPDDSVDQETVDAILETGDSARDAGMEVEFSGQAITMAPPEVGAGEAVGVVAALVILLVNFGAVVAAGLPVLVALLGVGVGMALLYAATGFVDLSSTAPILAMMLGIAVGIDYVLFVLSRHRKQVADGMDPAESAARSIGTAGGAVVFAGVTVVIALAGLSLAGIPFLTMMGVAAMVTVSLAVLLAVTLLPALLGFLGRRVGAGRLPVLGRRAEAALGAERPMSTRWVTAVTRHPLAAVLAVLAVLVIALVPVRDLHLGLPTDATSAEDTTQRQAYEIVSEEFGPGYSGQLAVVADLTGLSDTPAAADDVAERLEKLDGVQEVMTPQLNDVEDTAIIAVVPETGPSAYATEDLLHEVRGLSDDIDEEVGARIAVAGATATAIDVSESLADSLPVFVTVVVGLALILMAVVFRSIVVPLKAALGFVLSAGAALGLTVAVFQWGYGAGLLGVEPAPTLLAFMPTLLVGILFGLAMDYEVFLVSRMREDYVHHGDAQAAVATGFRQGARVVTAAAAIMVIVFASFVFGDNAMVKPIAFVLAAGVLFDAFLVRMTLVPAVMALFGRAAWWLPRWLDALLPDVDIEGERLGTAHPAPAAEKAPESGDAGSAAHSQPAGGGPAEC</sequence>
<feature type="transmembrane region" description="Helical" evidence="14">
    <location>
        <begin position="860"/>
        <end position="886"/>
    </location>
</feature>
<feature type="transmembrane region" description="Helical" evidence="14">
    <location>
        <begin position="1257"/>
        <end position="1281"/>
    </location>
</feature>
<dbReference type="InterPro" id="IPR004358">
    <property type="entry name" value="Sig_transdc_His_kin-like_C"/>
</dbReference>
<evidence type="ECO:0000313" key="18">
    <source>
        <dbReference type="EMBL" id="MDT0301406.1"/>
    </source>
</evidence>
<dbReference type="EC" id="2.7.13.3" evidence="4"/>
<dbReference type="PROSITE" id="PS50109">
    <property type="entry name" value="HIS_KIN"/>
    <property type="match status" value="1"/>
</dbReference>
<feature type="transmembrane region" description="Helical" evidence="14">
    <location>
        <begin position="1115"/>
        <end position="1136"/>
    </location>
</feature>
<dbReference type="Gene3D" id="1.10.287.130">
    <property type="match status" value="1"/>
</dbReference>
<keyword evidence="6" id="KW-0597">Phosphoprotein</keyword>
<evidence type="ECO:0000256" key="7">
    <source>
        <dbReference type="ARBA" id="ARBA00022679"/>
    </source>
</evidence>
<feature type="region of interest" description="Disordered" evidence="13">
    <location>
        <begin position="1311"/>
        <end position="1340"/>
    </location>
</feature>
<keyword evidence="10 14" id="KW-1133">Transmembrane helix</keyword>
<protein>
    <recommendedName>
        <fullName evidence="4">histidine kinase</fullName>
        <ecNumber evidence="4">2.7.13.3</ecNumber>
    </recommendedName>
</protein>
<dbReference type="PANTHER" id="PTHR33406">
    <property type="entry name" value="MEMBRANE PROTEIN MJ1562-RELATED"/>
    <property type="match status" value="1"/>
</dbReference>
<feature type="transmembrane region" description="Helical" evidence="14">
    <location>
        <begin position="957"/>
        <end position="974"/>
    </location>
</feature>
<evidence type="ECO:0000259" key="15">
    <source>
        <dbReference type="PROSITE" id="PS50109"/>
    </source>
</evidence>
<dbReference type="InterPro" id="IPR003594">
    <property type="entry name" value="HATPase_dom"/>
</dbReference>
<dbReference type="PROSITE" id="PS50885">
    <property type="entry name" value="HAMP"/>
    <property type="match status" value="1"/>
</dbReference>
<feature type="transmembrane region" description="Helical" evidence="14">
    <location>
        <begin position="1176"/>
        <end position="1196"/>
    </location>
</feature>
<feature type="transmembrane region" description="Helical" evidence="14">
    <location>
        <begin position="768"/>
        <end position="786"/>
    </location>
</feature>
<dbReference type="Gene3D" id="1.20.1640.10">
    <property type="entry name" value="Multidrug efflux transporter AcrB transmembrane domain"/>
    <property type="match status" value="2"/>
</dbReference>
<comment type="caution">
    <text evidence="18">The sequence shown here is derived from an EMBL/GenBank/DDBJ whole genome shotgun (WGS) entry which is preliminary data.</text>
</comment>
<proteinExistence type="inferred from homology"/>
<dbReference type="SMART" id="SM00387">
    <property type="entry name" value="HATPase_c"/>
    <property type="match status" value="1"/>
</dbReference>
<feature type="region of interest" description="Disordered" evidence="13">
    <location>
        <begin position="649"/>
        <end position="669"/>
    </location>
</feature>
<evidence type="ECO:0000256" key="6">
    <source>
        <dbReference type="ARBA" id="ARBA00022553"/>
    </source>
</evidence>
<evidence type="ECO:0000256" key="14">
    <source>
        <dbReference type="SAM" id="Phobius"/>
    </source>
</evidence>
<feature type="transmembrane region" description="Helical" evidence="14">
    <location>
        <begin position="161"/>
        <end position="184"/>
    </location>
</feature>
<dbReference type="SUPFAM" id="SSF47384">
    <property type="entry name" value="Homodimeric domain of signal transducing histidine kinase"/>
    <property type="match status" value="1"/>
</dbReference>
<dbReference type="RefSeq" id="WP_311543844.1">
    <property type="nucleotide sequence ID" value="NZ_JAVREK010000003.1"/>
</dbReference>
<feature type="domain" description="HAMP" evidence="17">
    <location>
        <begin position="185"/>
        <end position="240"/>
    </location>
</feature>
<keyword evidence="19" id="KW-1185">Reference proteome</keyword>
<feature type="compositionally biased region" description="Basic and acidic residues" evidence="13">
    <location>
        <begin position="649"/>
        <end position="658"/>
    </location>
</feature>
<keyword evidence="9" id="KW-0418">Kinase</keyword>
<dbReference type="PANTHER" id="PTHR33406:SF11">
    <property type="entry name" value="MEMBRANE PROTEIN SCO6666-RELATED"/>
    <property type="match status" value="1"/>
</dbReference>
<dbReference type="CDD" id="cd00075">
    <property type="entry name" value="HATPase"/>
    <property type="match status" value="1"/>
</dbReference>
<dbReference type="Pfam" id="PF03176">
    <property type="entry name" value="MMPL"/>
    <property type="match status" value="2"/>
</dbReference>
<gene>
    <name evidence="18" type="ORF">RM446_04680</name>
</gene>
<dbReference type="Gene3D" id="6.10.340.10">
    <property type="match status" value="1"/>
</dbReference>
<evidence type="ECO:0000256" key="12">
    <source>
        <dbReference type="ARBA" id="ARBA00023136"/>
    </source>
</evidence>
<evidence type="ECO:0000256" key="8">
    <source>
        <dbReference type="ARBA" id="ARBA00022692"/>
    </source>
</evidence>
<dbReference type="InterPro" id="IPR003660">
    <property type="entry name" value="HAMP_dom"/>
</dbReference>
<feature type="transmembrane region" description="Helical" evidence="14">
    <location>
        <begin position="1228"/>
        <end position="1245"/>
    </location>
</feature>
<keyword evidence="11" id="KW-0902">Two-component regulatory system</keyword>
<keyword evidence="5" id="KW-1003">Cell membrane</keyword>
<dbReference type="PRINTS" id="PR00344">
    <property type="entry name" value="BCTRLSENSOR"/>
</dbReference>
<evidence type="ECO:0000256" key="3">
    <source>
        <dbReference type="ARBA" id="ARBA00010157"/>
    </source>
</evidence>
<dbReference type="Pfam" id="PF02518">
    <property type="entry name" value="HATPase_c"/>
    <property type="match status" value="1"/>
</dbReference>
<dbReference type="EMBL" id="JAVREK010000003">
    <property type="protein sequence ID" value="MDT0301406.1"/>
    <property type="molecule type" value="Genomic_DNA"/>
</dbReference>
<evidence type="ECO:0000259" key="17">
    <source>
        <dbReference type="PROSITE" id="PS50885"/>
    </source>
</evidence>
<name>A0ABU2KQB2_9ACTN</name>
<evidence type="ECO:0000256" key="1">
    <source>
        <dbReference type="ARBA" id="ARBA00000085"/>
    </source>
</evidence>
<dbReference type="PROSITE" id="PS50156">
    <property type="entry name" value="SSD"/>
    <property type="match status" value="1"/>
</dbReference>
<feature type="transmembrane region" description="Helical" evidence="14">
    <location>
        <begin position="1143"/>
        <end position="1164"/>
    </location>
</feature>
<evidence type="ECO:0000259" key="16">
    <source>
        <dbReference type="PROSITE" id="PS50156"/>
    </source>
</evidence>
<reference evidence="19" key="1">
    <citation type="submission" date="2023-07" db="EMBL/GenBank/DDBJ databases">
        <title>30 novel species of actinomycetes from the DSMZ collection.</title>
        <authorList>
            <person name="Nouioui I."/>
        </authorList>
    </citation>
    <scope>NUCLEOTIDE SEQUENCE [LARGE SCALE GENOMIC DNA]</scope>
    <source>
        <strain evidence="19">DSM 45055</strain>
    </source>
</reference>
<dbReference type="SUPFAM" id="SSF158472">
    <property type="entry name" value="HAMP domain-like"/>
    <property type="match status" value="1"/>
</dbReference>
<dbReference type="CDD" id="cd06225">
    <property type="entry name" value="HAMP"/>
    <property type="match status" value="1"/>
</dbReference>
<keyword evidence="7" id="KW-0808">Transferase</keyword>
<organism evidence="18 19">
    <name type="scientific">Streptomonospora wellingtoniae</name>
    <dbReference type="NCBI Taxonomy" id="3075544"/>
    <lineage>
        <taxon>Bacteria</taxon>
        <taxon>Bacillati</taxon>
        <taxon>Actinomycetota</taxon>
        <taxon>Actinomycetes</taxon>
        <taxon>Streptosporangiales</taxon>
        <taxon>Nocardiopsidaceae</taxon>
        <taxon>Streptomonospora</taxon>
    </lineage>
</organism>
<evidence type="ECO:0000256" key="5">
    <source>
        <dbReference type="ARBA" id="ARBA00022475"/>
    </source>
</evidence>
<evidence type="ECO:0000256" key="13">
    <source>
        <dbReference type="SAM" id="MobiDB-lite"/>
    </source>
</evidence>
<dbReference type="CDD" id="cd00082">
    <property type="entry name" value="HisKA"/>
    <property type="match status" value="1"/>
</dbReference>
<keyword evidence="8 14" id="KW-0812">Transmembrane</keyword>
<dbReference type="SMART" id="SM00388">
    <property type="entry name" value="HisKA"/>
    <property type="match status" value="1"/>
</dbReference>
<keyword evidence="12 14" id="KW-0472">Membrane</keyword>
<feature type="transmembrane region" description="Helical" evidence="14">
    <location>
        <begin position="534"/>
        <end position="554"/>
    </location>
</feature>
<feature type="domain" description="Histidine kinase" evidence="15">
    <location>
        <begin position="255"/>
        <end position="465"/>
    </location>
</feature>
<dbReference type="InterPro" id="IPR036890">
    <property type="entry name" value="HATPase_C_sf"/>
</dbReference>
<comment type="subcellular location">
    <subcellularLocation>
        <location evidence="2">Cell membrane</location>
        <topology evidence="2">Multi-pass membrane protein</topology>
    </subcellularLocation>
</comment>
<dbReference type="Pfam" id="PF00512">
    <property type="entry name" value="HisKA"/>
    <property type="match status" value="1"/>
</dbReference>
<feature type="domain" description="SSD" evidence="16">
    <location>
        <begin position="785"/>
        <end position="917"/>
    </location>
</feature>